<keyword evidence="1" id="KW-0677">Repeat</keyword>
<dbReference type="Proteomes" id="UP001527866">
    <property type="component" value="Unassembled WGS sequence"/>
</dbReference>
<name>A0ABT4UBP4_9ACTN</name>
<protein>
    <submittedName>
        <fullName evidence="3">Pentapeptide repeat-containing protein</fullName>
    </submittedName>
</protein>
<keyword evidence="4" id="KW-1185">Reference proteome</keyword>
<evidence type="ECO:0000313" key="3">
    <source>
        <dbReference type="EMBL" id="MDA2814391.1"/>
    </source>
</evidence>
<organism evidence="3 4">
    <name type="scientific">Nocardiopsis endophytica</name>
    <dbReference type="NCBI Taxonomy" id="3018445"/>
    <lineage>
        <taxon>Bacteria</taxon>
        <taxon>Bacillati</taxon>
        <taxon>Actinomycetota</taxon>
        <taxon>Actinomycetes</taxon>
        <taxon>Streptosporangiales</taxon>
        <taxon>Nocardiopsidaceae</taxon>
        <taxon>Nocardiopsis</taxon>
    </lineage>
</organism>
<dbReference type="PANTHER" id="PTHR47485">
    <property type="entry name" value="THYLAKOID LUMENAL 17.4 KDA PROTEIN, CHLOROPLASTIC"/>
    <property type="match status" value="1"/>
</dbReference>
<keyword evidence="2" id="KW-1133">Transmembrane helix</keyword>
<dbReference type="InterPro" id="IPR001646">
    <property type="entry name" value="5peptide_repeat"/>
</dbReference>
<feature type="transmembrane region" description="Helical" evidence="2">
    <location>
        <begin position="73"/>
        <end position="94"/>
    </location>
</feature>
<evidence type="ECO:0000256" key="1">
    <source>
        <dbReference type="ARBA" id="ARBA00022737"/>
    </source>
</evidence>
<evidence type="ECO:0000313" key="4">
    <source>
        <dbReference type="Proteomes" id="UP001527866"/>
    </source>
</evidence>
<dbReference type="RefSeq" id="WP_270689779.1">
    <property type="nucleotide sequence ID" value="NZ_JAQFWQ010000118.1"/>
</dbReference>
<dbReference type="PANTHER" id="PTHR47485:SF1">
    <property type="entry name" value="THYLAKOID LUMENAL 17.4 KDA PROTEIN, CHLOROPLASTIC"/>
    <property type="match status" value="1"/>
</dbReference>
<sequence>MRMVFSWPHTERVRNGARVPVRSWFVVVGTVVAVLAALWGILFPLTDWAADDSLTGLSGRDRADVIDATRRTLLQAAGGTAALTALLFTVRTYLLNRRGQQTQRFKDAVEQLGSEQTAVRIGGIYSLEHIMRESPEDHRTVVEVLSAFVRETSPAPDTPQEPRKRLGTDVQAALTVLGRRPPREETAPLDLHATDLRGADLTNARLHRANLSAALLGGANLSGARLEAARMRGADLNAARLRSAHLEGADLAHARMDGADLLNARLPYARLWGASLPEADLGGSDLEGAYLKEARLEGANLYAANLRRATLAGARIDRADLRRADLASVDGLLEEQVASAVVDG</sequence>
<dbReference type="Gene3D" id="2.160.20.80">
    <property type="entry name" value="E3 ubiquitin-protein ligase SopA"/>
    <property type="match status" value="1"/>
</dbReference>
<dbReference type="SUPFAM" id="SSF141571">
    <property type="entry name" value="Pentapeptide repeat-like"/>
    <property type="match status" value="1"/>
</dbReference>
<gene>
    <name evidence="3" type="ORF">O4J56_27335</name>
</gene>
<comment type="caution">
    <text evidence="3">The sequence shown here is derived from an EMBL/GenBank/DDBJ whole genome shotgun (WGS) entry which is preliminary data.</text>
</comment>
<feature type="transmembrane region" description="Helical" evidence="2">
    <location>
        <begin position="21"/>
        <end position="42"/>
    </location>
</feature>
<dbReference type="Pfam" id="PF00805">
    <property type="entry name" value="Pentapeptide"/>
    <property type="match status" value="2"/>
</dbReference>
<proteinExistence type="predicted"/>
<reference evidence="3 4" key="1">
    <citation type="submission" date="2023-01" db="EMBL/GenBank/DDBJ databases">
        <title>Draft genome sequence of Nocardiopsis sp. RSe5-2 isolated from halophytes.</title>
        <authorList>
            <person name="Duangmal K."/>
            <person name="Chantavorakit T."/>
        </authorList>
    </citation>
    <scope>NUCLEOTIDE SEQUENCE [LARGE SCALE GENOMIC DNA]</scope>
    <source>
        <strain evidence="3 4">RSe5-2</strain>
    </source>
</reference>
<accession>A0ABT4UBP4</accession>
<dbReference type="EMBL" id="JAQFWQ010000118">
    <property type="protein sequence ID" value="MDA2814391.1"/>
    <property type="molecule type" value="Genomic_DNA"/>
</dbReference>
<keyword evidence="2" id="KW-0812">Transmembrane</keyword>
<keyword evidence="2" id="KW-0472">Membrane</keyword>
<evidence type="ECO:0000256" key="2">
    <source>
        <dbReference type="SAM" id="Phobius"/>
    </source>
</evidence>